<evidence type="ECO:0000256" key="2">
    <source>
        <dbReference type="SAM" id="MobiDB-lite"/>
    </source>
</evidence>
<reference evidence="4 5" key="1">
    <citation type="submission" date="2018-01" db="EMBL/GenBank/DDBJ databases">
        <authorList>
            <person name="Gaut B.S."/>
            <person name="Morton B.R."/>
            <person name="Clegg M.T."/>
            <person name="Duvall M.R."/>
        </authorList>
    </citation>
    <scope>NUCLEOTIDE SEQUENCE [LARGE SCALE GENOMIC DNA]</scope>
    <source>
        <strain evidence="4">GP69</strain>
    </source>
</reference>
<organism evidence="4 5">
    <name type="scientific">Acetatifactor muris</name>
    <dbReference type="NCBI Taxonomy" id="879566"/>
    <lineage>
        <taxon>Bacteria</taxon>
        <taxon>Bacillati</taxon>
        <taxon>Bacillota</taxon>
        <taxon>Clostridia</taxon>
        <taxon>Lachnospirales</taxon>
        <taxon>Lachnospiraceae</taxon>
        <taxon>Acetatifactor</taxon>
    </lineage>
</organism>
<dbReference type="AlphaFoldDB" id="A0A2K4ZLF4"/>
<keyword evidence="1" id="KW-0175">Coiled coil</keyword>
<dbReference type="InterPro" id="IPR005094">
    <property type="entry name" value="Endonuclease_MobA/VirD2"/>
</dbReference>
<dbReference type="EMBL" id="OFSM01000023">
    <property type="protein sequence ID" value="SOY31236.1"/>
    <property type="molecule type" value="Genomic_DNA"/>
</dbReference>
<proteinExistence type="predicted"/>
<protein>
    <submittedName>
        <fullName evidence="4">Relaxase/mobilization nuclease domain protein</fullName>
    </submittedName>
</protein>
<accession>A0A2K4ZLF4</accession>
<evidence type="ECO:0000313" key="5">
    <source>
        <dbReference type="Proteomes" id="UP000236311"/>
    </source>
</evidence>
<evidence type="ECO:0000259" key="3">
    <source>
        <dbReference type="Pfam" id="PF03432"/>
    </source>
</evidence>
<feature type="domain" description="MobA/VirD2-like nuclease" evidence="3">
    <location>
        <begin position="77"/>
        <end position="202"/>
    </location>
</feature>
<sequence length="493" mass="56366">MAATSIWSVKGWLGKVVIYVQNPDKTKSPEIAKLPELSGMEETETQGLSDVIAYAVNAEKTRQRGKPEAAEDVIDDENEKVMEQYVSGVNCAPTTARSEMMAVKKRYGKDEGIMAFHGYQSFAPGECTPAMAHEIGVKLAEELWGSRFQVIVATHLDKAHHLHNHFVVNSVSFADGLRYHRSKQDYRDMRNASDRLCREYGLSVIENPKQKAKHYGEWRAEQEGRPTYLGMIKADVDEAIAKARTEKQFFHYLKEKGYSIKFGKDVTVRAEGRERGMKLARNLGEEYTLDSIRRRILTQKIEKPAPPAMLPEKKTYVIKVHGNIQKARKIGGLRGLYLHYCYLLGILPKNRPPKSPKQVHMMFREDLIKLDKIAKETRLLCHYRIDTTEQLFSLKEELQGKMAELADRRKHLRYQSRSVKDSEKLSEVKTEISALTKQIGELRKEVGLCDGIAARSGAMKEKLETVRQENSVEEKNAHTEKEGTIHEHIRRSR</sequence>
<feature type="coiled-coil region" evidence="1">
    <location>
        <begin position="395"/>
        <end position="445"/>
    </location>
</feature>
<dbReference type="Proteomes" id="UP000236311">
    <property type="component" value="Unassembled WGS sequence"/>
</dbReference>
<feature type="region of interest" description="Disordered" evidence="2">
    <location>
        <begin position="466"/>
        <end position="493"/>
    </location>
</feature>
<dbReference type="RefSeq" id="WP_103241240.1">
    <property type="nucleotide sequence ID" value="NZ_JANJZD010000021.1"/>
</dbReference>
<dbReference type="OrthoDB" id="9762440at2"/>
<gene>
    <name evidence="4" type="ORF">AMURIS_03972</name>
</gene>
<name>A0A2K4ZLF4_9FIRM</name>
<dbReference type="Pfam" id="PF03432">
    <property type="entry name" value="Relaxase"/>
    <property type="match status" value="1"/>
</dbReference>
<evidence type="ECO:0000313" key="4">
    <source>
        <dbReference type="EMBL" id="SOY31236.1"/>
    </source>
</evidence>
<evidence type="ECO:0000256" key="1">
    <source>
        <dbReference type="SAM" id="Coils"/>
    </source>
</evidence>
<keyword evidence="5" id="KW-1185">Reference proteome</keyword>
<feature type="compositionally biased region" description="Basic and acidic residues" evidence="2">
    <location>
        <begin position="466"/>
        <end position="487"/>
    </location>
</feature>